<gene>
    <name evidence="1" type="ORF">CLOSYM_03363</name>
</gene>
<accession>A0ABC9TUZ4</accession>
<dbReference type="InterPro" id="IPR011852">
    <property type="entry name" value="TRAP_TAXI"/>
</dbReference>
<dbReference type="Proteomes" id="UP000016491">
    <property type="component" value="Unassembled WGS sequence"/>
</dbReference>
<keyword evidence="1" id="KW-0675">Receptor</keyword>
<dbReference type="AlphaFoldDB" id="A0ABC9TUZ4"/>
<dbReference type="CDD" id="cd13520">
    <property type="entry name" value="PBP2_TAXI_TRAP"/>
    <property type="match status" value="1"/>
</dbReference>
<protein>
    <submittedName>
        <fullName evidence="1">TRAP transporter solute receptor, TAXI family</fullName>
    </submittedName>
</protein>
<dbReference type="Gene3D" id="3.40.190.10">
    <property type="entry name" value="Periplasmic binding protein-like II"/>
    <property type="match status" value="2"/>
</dbReference>
<dbReference type="EMBL" id="AWSU01000266">
    <property type="protein sequence ID" value="ERI75209.1"/>
    <property type="molecule type" value="Genomic_DNA"/>
</dbReference>
<dbReference type="SUPFAM" id="SSF53850">
    <property type="entry name" value="Periplasmic binding protein-like II"/>
    <property type="match status" value="1"/>
</dbReference>
<sequence>MYPVGNALAKVISEHDSNIKVNLSASNGSFTNVEWITGGQIDMGLVSGDVAWSAYYGTDDFADKPIKSLRAIGAIYTSVSNWMAPESAGLTYVHDLNGKSAAIGPQGSTTDLSARIAIDVVGLGSSTTLVNSGLGSGSVAVREGKLDAVHGFAGVPISGLTELAESVPCRLLKYTPAELKKILSKNSFYYKTTIPAGTYPGQSEDIDSFGIKCLLCVDENMDEELVYRITKILDESIPQLAASHESLSSLTQKGFICNELAVPLHKGAERYYLEKGYLDGQ</sequence>
<comment type="caution">
    <text evidence="1">The sequence shown here is derived from an EMBL/GenBank/DDBJ whole genome shotgun (WGS) entry which is preliminary data.</text>
</comment>
<evidence type="ECO:0000313" key="1">
    <source>
        <dbReference type="EMBL" id="ERI75209.1"/>
    </source>
</evidence>
<reference evidence="1 2" key="1">
    <citation type="submission" date="2013-07" db="EMBL/GenBank/DDBJ databases">
        <authorList>
            <person name="Weinstock G."/>
            <person name="Sodergren E."/>
            <person name="Wylie T."/>
            <person name="Fulton L."/>
            <person name="Fulton R."/>
            <person name="Fronick C."/>
            <person name="O'Laughlin M."/>
            <person name="Godfrey J."/>
            <person name="Miner T."/>
            <person name="Herter B."/>
            <person name="Appelbaum E."/>
            <person name="Cordes M."/>
            <person name="Lek S."/>
            <person name="Wollam A."/>
            <person name="Pepin K.H."/>
            <person name="Palsikar V.B."/>
            <person name="Mitreva M."/>
            <person name="Wilson R.K."/>
        </authorList>
    </citation>
    <scope>NUCLEOTIDE SEQUENCE [LARGE SCALE GENOMIC DNA]</scope>
    <source>
        <strain evidence="1 2">ATCC 14940</strain>
    </source>
</reference>
<dbReference type="PANTHER" id="PTHR42941:SF1">
    <property type="entry name" value="SLL1037 PROTEIN"/>
    <property type="match status" value="1"/>
</dbReference>
<dbReference type="PANTHER" id="PTHR42941">
    <property type="entry name" value="SLL1037 PROTEIN"/>
    <property type="match status" value="1"/>
</dbReference>
<organism evidence="1 2">
    <name type="scientific">[Clostridium] symbiosum ATCC 14940</name>
    <dbReference type="NCBI Taxonomy" id="411472"/>
    <lineage>
        <taxon>Bacteria</taxon>
        <taxon>Bacillati</taxon>
        <taxon>Bacillota</taxon>
        <taxon>Clostridia</taxon>
        <taxon>Lachnospirales</taxon>
        <taxon>Lachnospiraceae</taxon>
        <taxon>Otoolea</taxon>
    </lineage>
</organism>
<proteinExistence type="predicted"/>
<dbReference type="NCBIfam" id="TIGR02122">
    <property type="entry name" value="TRAP_TAXI"/>
    <property type="match status" value="1"/>
</dbReference>
<dbReference type="Pfam" id="PF16868">
    <property type="entry name" value="NMT1_3"/>
    <property type="match status" value="1"/>
</dbReference>
<name>A0ABC9TUZ4_CLOSY</name>
<evidence type="ECO:0000313" key="2">
    <source>
        <dbReference type="Proteomes" id="UP000016491"/>
    </source>
</evidence>